<feature type="transmembrane region" description="Helical" evidence="6">
    <location>
        <begin position="91"/>
        <end position="108"/>
    </location>
</feature>
<name>A0A2Z6T7N6_9LACO</name>
<reference evidence="8" key="1">
    <citation type="submission" date="2018-03" db="EMBL/GenBank/DDBJ databases">
        <title>New taxa in the Lactobacillus gasseri group.</title>
        <authorList>
            <person name="Tanizawa Y."/>
            <person name="Tohno M."/>
            <person name="Endo A."/>
            <person name="Arita M."/>
        </authorList>
    </citation>
    <scope>NUCLEOTIDE SEQUENCE [LARGE SCALE GENOMIC DNA]</scope>
    <source>
        <strain evidence="8">DSM 24759</strain>
    </source>
</reference>
<dbReference type="AlphaFoldDB" id="A0A2Z6T7N6"/>
<accession>A0A2Z6T7N6</accession>
<dbReference type="InterPro" id="IPR017039">
    <property type="entry name" value="Virul_fac_BrkB"/>
</dbReference>
<dbReference type="Proteomes" id="UP000257317">
    <property type="component" value="Unassembled WGS sequence"/>
</dbReference>
<keyword evidence="5 6" id="KW-0472">Membrane</keyword>
<evidence type="ECO:0000313" key="8">
    <source>
        <dbReference type="Proteomes" id="UP000257317"/>
    </source>
</evidence>
<feature type="transmembrane region" description="Helical" evidence="6">
    <location>
        <begin position="215"/>
        <end position="237"/>
    </location>
</feature>
<dbReference type="Pfam" id="PF03631">
    <property type="entry name" value="Virul_fac_BrkB"/>
    <property type="match status" value="1"/>
</dbReference>
<keyword evidence="2" id="KW-1003">Cell membrane</keyword>
<evidence type="ECO:0000256" key="1">
    <source>
        <dbReference type="ARBA" id="ARBA00004651"/>
    </source>
</evidence>
<evidence type="ECO:0000256" key="5">
    <source>
        <dbReference type="ARBA" id="ARBA00023136"/>
    </source>
</evidence>
<dbReference type="PIRSF" id="PIRSF035875">
    <property type="entry name" value="RNase_BN"/>
    <property type="match status" value="1"/>
</dbReference>
<feature type="transmembrane region" description="Helical" evidence="6">
    <location>
        <begin position="129"/>
        <end position="160"/>
    </location>
</feature>
<feature type="transmembrane region" description="Helical" evidence="6">
    <location>
        <begin position="32"/>
        <end position="52"/>
    </location>
</feature>
<evidence type="ECO:0000256" key="6">
    <source>
        <dbReference type="SAM" id="Phobius"/>
    </source>
</evidence>
<organism evidence="7 8">
    <name type="scientific">Lactobacillus rodentium</name>
    <dbReference type="NCBI Taxonomy" id="947835"/>
    <lineage>
        <taxon>Bacteria</taxon>
        <taxon>Bacillati</taxon>
        <taxon>Bacillota</taxon>
        <taxon>Bacilli</taxon>
        <taxon>Lactobacillales</taxon>
        <taxon>Lactobacillaceae</taxon>
        <taxon>Lactobacillus</taxon>
    </lineage>
</organism>
<evidence type="ECO:0000256" key="2">
    <source>
        <dbReference type="ARBA" id="ARBA00022475"/>
    </source>
</evidence>
<proteinExistence type="predicted"/>
<feature type="transmembrane region" description="Helical" evidence="6">
    <location>
        <begin position="185"/>
        <end position="203"/>
    </location>
</feature>
<protein>
    <submittedName>
        <fullName evidence="7">Ribonuclease BN</fullName>
    </submittedName>
</protein>
<feature type="transmembrane region" description="Helical" evidence="6">
    <location>
        <begin position="249"/>
        <end position="273"/>
    </location>
</feature>
<sequence length="304" mass="35150">MKISFSKKIKLYLNELIKVIAQGEINQHSIIIAYYALFSIFPIIIIVGNILPLFKIDTRPITDYLKLIFPAQISELVIPIINTLLKKRSSGFISFGIILSIWSFSGLTNSIRLAMNKIYGVDQKEKQRAWWYVLFARTLTFIITALLVLSFSGILFLFMFGRQIMEFLDPIFNFSLGWVYKIESYKWPVIILMIVVINLYINLALPNIDTAKRKIWPGVWVTTISWLGLSYVFGLYLRNFGVRWQNYGIIGSFIVFMLWLNLGALLLLFGVCVNATSDQLKYGPTKYSTNSLISFYKRRRDSSH</sequence>
<dbReference type="GO" id="GO:0005886">
    <property type="term" value="C:plasma membrane"/>
    <property type="evidence" value="ECO:0007669"/>
    <property type="project" value="UniProtKB-SubCell"/>
</dbReference>
<comment type="caution">
    <text evidence="7">The sequence shown here is derived from an EMBL/GenBank/DDBJ whole genome shotgun (WGS) entry which is preliminary data.</text>
</comment>
<dbReference type="PANTHER" id="PTHR30213">
    <property type="entry name" value="INNER MEMBRANE PROTEIN YHJD"/>
    <property type="match status" value="1"/>
</dbReference>
<evidence type="ECO:0000313" key="7">
    <source>
        <dbReference type="EMBL" id="GBG04741.1"/>
    </source>
</evidence>
<keyword evidence="8" id="KW-1185">Reference proteome</keyword>
<gene>
    <name evidence="7" type="primary">rbn</name>
    <name evidence="7" type="ORF">LrDSM24759_06550</name>
</gene>
<dbReference type="EMBL" id="BFBY01000004">
    <property type="protein sequence ID" value="GBG04741.1"/>
    <property type="molecule type" value="Genomic_DNA"/>
</dbReference>
<comment type="subcellular location">
    <subcellularLocation>
        <location evidence="1">Cell membrane</location>
        <topology evidence="1">Multi-pass membrane protein</topology>
    </subcellularLocation>
</comment>
<evidence type="ECO:0000256" key="4">
    <source>
        <dbReference type="ARBA" id="ARBA00022989"/>
    </source>
</evidence>
<keyword evidence="4 6" id="KW-1133">Transmembrane helix</keyword>
<dbReference type="PANTHER" id="PTHR30213:SF0">
    <property type="entry name" value="UPF0761 MEMBRANE PROTEIN YIHY"/>
    <property type="match status" value="1"/>
</dbReference>
<keyword evidence="3 6" id="KW-0812">Transmembrane</keyword>
<evidence type="ECO:0000256" key="3">
    <source>
        <dbReference type="ARBA" id="ARBA00022692"/>
    </source>
</evidence>